<keyword evidence="1" id="KW-0732">Signal</keyword>
<dbReference type="Gene3D" id="1.20.1290.10">
    <property type="entry name" value="AhpD-like"/>
    <property type="match status" value="1"/>
</dbReference>
<keyword evidence="5" id="KW-1185">Reference proteome</keyword>
<dbReference type="SUPFAM" id="SSF69118">
    <property type="entry name" value="AhpD-like"/>
    <property type="match status" value="1"/>
</dbReference>
<dbReference type="PANTHER" id="PTHR43698:SF1">
    <property type="entry name" value="BLL4564 PROTEIN"/>
    <property type="match status" value="1"/>
</dbReference>
<comment type="caution">
    <text evidence="4">The sequence shown here is derived from an EMBL/GenBank/DDBJ whole genome shotgun (WGS) entry which is preliminary data.</text>
</comment>
<dbReference type="Gene3D" id="2.60.120.10">
    <property type="entry name" value="Jelly Rolls"/>
    <property type="match status" value="1"/>
</dbReference>
<dbReference type="InterPro" id="IPR003779">
    <property type="entry name" value="CMD-like"/>
</dbReference>
<reference evidence="4" key="1">
    <citation type="submission" date="2017-08" db="EMBL/GenBank/DDBJ databases">
        <authorList>
            <person name="Imhoff J.F."/>
            <person name="Rahn T."/>
            <person name="Kuenzel S."/>
            <person name="Neulinger S.C."/>
        </authorList>
    </citation>
    <scope>NUCLEOTIDE SEQUENCE</scope>
    <source>
        <strain evidence="4">IM 151</strain>
    </source>
</reference>
<feature type="chain" id="PRO_5045289238" evidence="1">
    <location>
        <begin position="22"/>
        <end position="272"/>
    </location>
</feature>
<dbReference type="PANTHER" id="PTHR43698">
    <property type="entry name" value="RIBD C-TERMINAL DOMAIN CONTAINING PROTEIN"/>
    <property type="match status" value="1"/>
</dbReference>
<dbReference type="CDD" id="cd02233">
    <property type="entry name" value="cupin_HNL-like"/>
    <property type="match status" value="1"/>
</dbReference>
<evidence type="ECO:0000259" key="2">
    <source>
        <dbReference type="Pfam" id="PF02627"/>
    </source>
</evidence>
<dbReference type="InterPro" id="IPR011051">
    <property type="entry name" value="RmlC_Cupin_sf"/>
</dbReference>
<dbReference type="SUPFAM" id="SSF51182">
    <property type="entry name" value="RmlC-like cupins"/>
    <property type="match status" value="1"/>
</dbReference>
<evidence type="ECO:0000256" key="1">
    <source>
        <dbReference type="SAM" id="SignalP"/>
    </source>
</evidence>
<dbReference type="InterPro" id="IPR013096">
    <property type="entry name" value="Cupin_2"/>
</dbReference>
<feature type="signal peptide" evidence="1">
    <location>
        <begin position="1"/>
        <end position="21"/>
    </location>
</feature>
<evidence type="ECO:0000313" key="5">
    <source>
        <dbReference type="Proteomes" id="UP001041814"/>
    </source>
</evidence>
<sequence length="272" mass="28748">MKLLAATAAALTLSMLDTAGAAEPELQIRRAGTRPVYTAPAENFTGTVQVEMLQTPAGAERASAGSVSFAPGARTAWHSHPLGQTLVVTAGVGRVQRWGGPMEEIRVGDVVHIAPQVKHWHGAAPDSAMTHIAITEMQDGKAATWLEHVSDAQYLVPSEKAATVAPAGQGRQLFGDIAPKFAQLTDEVLFGDVWARPGLSPRDRSLITVSALIAMNRAEQLRGHLTLARRNGLSDAELIEAITQLGFYAGWPSAVTAIGVAREVFGVPAVQP</sequence>
<dbReference type="Pfam" id="PF07883">
    <property type="entry name" value="Cupin_2"/>
    <property type="match status" value="1"/>
</dbReference>
<dbReference type="InterPro" id="IPR029032">
    <property type="entry name" value="AhpD-like"/>
</dbReference>
<protein>
    <submittedName>
        <fullName evidence="4">Carboxymuconolactone decarboxylase</fullName>
    </submittedName>
</protein>
<dbReference type="EMBL" id="NRRU01000043">
    <property type="protein sequence ID" value="MBK1713656.1"/>
    <property type="molecule type" value="Genomic_DNA"/>
</dbReference>
<organism evidence="4 5">
    <name type="scientific">Rubrivivax gelatinosus</name>
    <name type="common">Rhodocyclus gelatinosus</name>
    <name type="synonym">Rhodopseudomonas gelatinosa</name>
    <dbReference type="NCBI Taxonomy" id="28068"/>
    <lineage>
        <taxon>Bacteria</taxon>
        <taxon>Pseudomonadati</taxon>
        <taxon>Pseudomonadota</taxon>
        <taxon>Betaproteobacteria</taxon>
        <taxon>Burkholderiales</taxon>
        <taxon>Sphaerotilaceae</taxon>
        <taxon>Rubrivivax</taxon>
    </lineage>
</organism>
<feature type="domain" description="Carboxymuconolactone decarboxylase-like" evidence="2">
    <location>
        <begin position="179"/>
        <end position="263"/>
    </location>
</feature>
<dbReference type="InterPro" id="IPR047263">
    <property type="entry name" value="HNL-like_cupin"/>
</dbReference>
<feature type="domain" description="Cupin type-2" evidence="3">
    <location>
        <begin position="67"/>
        <end position="130"/>
    </location>
</feature>
<dbReference type="Proteomes" id="UP001041814">
    <property type="component" value="Unassembled WGS sequence"/>
</dbReference>
<dbReference type="InterPro" id="IPR014710">
    <property type="entry name" value="RmlC-like_jellyroll"/>
</dbReference>
<accession>A0ABS1DX11</accession>
<name>A0ABS1DX11_RUBGE</name>
<reference evidence="4" key="2">
    <citation type="journal article" date="2020" name="Microorganisms">
        <title>Osmotic Adaptation and Compatible Solute Biosynthesis of Phototrophic Bacteria as Revealed from Genome Analyses.</title>
        <authorList>
            <person name="Imhoff J.F."/>
            <person name="Rahn T."/>
            <person name="Kunzel S."/>
            <person name="Keller A."/>
            <person name="Neulinger S.C."/>
        </authorList>
    </citation>
    <scope>NUCLEOTIDE SEQUENCE</scope>
    <source>
        <strain evidence="4">IM 151</strain>
    </source>
</reference>
<evidence type="ECO:0000313" key="4">
    <source>
        <dbReference type="EMBL" id="MBK1713656.1"/>
    </source>
</evidence>
<dbReference type="RefSeq" id="WP_200228405.1">
    <property type="nucleotide sequence ID" value="NZ_NRRT01000020.1"/>
</dbReference>
<proteinExistence type="predicted"/>
<dbReference type="Pfam" id="PF02627">
    <property type="entry name" value="CMD"/>
    <property type="match status" value="1"/>
</dbReference>
<evidence type="ECO:0000259" key="3">
    <source>
        <dbReference type="Pfam" id="PF07883"/>
    </source>
</evidence>
<gene>
    <name evidence="4" type="ORF">CKO43_12790</name>
</gene>